<reference evidence="9 10" key="1">
    <citation type="submission" date="2019-06" db="EMBL/GenBank/DDBJ databases">
        <authorList>
            <person name="Li J."/>
        </authorList>
    </citation>
    <scope>NUCLEOTIDE SEQUENCE [LARGE SCALE GENOMIC DNA]</scope>
    <source>
        <strain evidence="9 10">LMG 28165</strain>
    </source>
</reference>
<feature type="transmembrane region" description="Helical" evidence="8">
    <location>
        <begin position="325"/>
        <end position="352"/>
    </location>
</feature>
<proteinExistence type="inferred from homology"/>
<feature type="transmembrane region" description="Helical" evidence="8">
    <location>
        <begin position="138"/>
        <end position="156"/>
    </location>
</feature>
<keyword evidence="2" id="KW-1003">Cell membrane</keyword>
<dbReference type="GO" id="GO:0005886">
    <property type="term" value="C:plasma membrane"/>
    <property type="evidence" value="ECO:0007669"/>
    <property type="project" value="UniProtKB-SubCell"/>
</dbReference>
<sequence>MNLNLHPTEYEAPVVSESHGRRVAYSLMTAAILLVGGFISVAQMRAVDFPVDMAIYRAGVRAFMDGGEMYTVPMMAGDLALPFIYPPFGALVMVPLTAPSWLSDDIAGNIMIGISNLFLLFGLYFVLRAVCKGLPISLIRLLTAATWALVLVFEPIRLNNSFAQINAFLMCLVLIDLAPRNTKWIPRGTLIGIAAAIKLTPLAFGLYLLLRKDFRALITTAISAVVCTLLAALWRLDSTIQFYFSTLLGMGTESQIGVDTTYQSNSSLKGMLMRFSPSAQWLDTHSTLINVLWLVLVLATIGLGALLMVALLRRGLTVDAVLVNAIVMLLISPVSWSHHWVWAAVFIPVWIWRAVTVFPRPTGLIGVLIVWMACVITVPPKWWFGDSINVFALPLWQKILVSDYVWLGMAILIAVALAVRQIPRQSIQATQPGAPSRPVN</sequence>
<feature type="transmembrane region" description="Helical" evidence="8">
    <location>
        <begin position="190"/>
        <end position="210"/>
    </location>
</feature>
<evidence type="ECO:0000313" key="10">
    <source>
        <dbReference type="Proteomes" id="UP000312032"/>
    </source>
</evidence>
<accession>A0A5C4U5N4</accession>
<evidence type="ECO:0000256" key="7">
    <source>
        <dbReference type="ARBA" id="ARBA00024033"/>
    </source>
</evidence>
<feature type="transmembrane region" description="Helical" evidence="8">
    <location>
        <begin position="364"/>
        <end position="384"/>
    </location>
</feature>
<feature type="transmembrane region" description="Helical" evidence="8">
    <location>
        <begin position="106"/>
        <end position="126"/>
    </location>
</feature>
<dbReference type="OrthoDB" id="9774600at2"/>
<dbReference type="Proteomes" id="UP000312032">
    <property type="component" value="Unassembled WGS sequence"/>
</dbReference>
<feature type="transmembrane region" description="Helical" evidence="8">
    <location>
        <begin position="79"/>
        <end position="100"/>
    </location>
</feature>
<dbReference type="GO" id="GO:0016758">
    <property type="term" value="F:hexosyltransferase activity"/>
    <property type="evidence" value="ECO:0007669"/>
    <property type="project" value="InterPro"/>
</dbReference>
<dbReference type="EMBL" id="VDHJ01000002">
    <property type="protein sequence ID" value="TNL99790.1"/>
    <property type="molecule type" value="Genomic_DNA"/>
</dbReference>
<gene>
    <name evidence="9" type="ORF">FHE74_01760</name>
</gene>
<dbReference type="Pfam" id="PF09594">
    <property type="entry name" value="GT87"/>
    <property type="match status" value="1"/>
</dbReference>
<organism evidence="9 10">
    <name type="scientific">Corynebacterium tapiri</name>
    <dbReference type="NCBI Taxonomy" id="1448266"/>
    <lineage>
        <taxon>Bacteria</taxon>
        <taxon>Bacillati</taxon>
        <taxon>Actinomycetota</taxon>
        <taxon>Actinomycetes</taxon>
        <taxon>Mycobacteriales</taxon>
        <taxon>Corynebacteriaceae</taxon>
        <taxon>Corynebacterium</taxon>
    </lineage>
</organism>
<comment type="caution">
    <text evidence="9">The sequence shown here is derived from an EMBL/GenBank/DDBJ whole genome shotgun (WGS) entry which is preliminary data.</text>
</comment>
<keyword evidence="5 8" id="KW-1133">Transmembrane helix</keyword>
<feature type="transmembrane region" description="Helical" evidence="8">
    <location>
        <begin position="216"/>
        <end position="234"/>
    </location>
</feature>
<evidence type="ECO:0000256" key="5">
    <source>
        <dbReference type="ARBA" id="ARBA00022989"/>
    </source>
</evidence>
<keyword evidence="6 8" id="KW-0472">Membrane</keyword>
<name>A0A5C4U5N4_9CORY</name>
<feature type="transmembrane region" description="Helical" evidence="8">
    <location>
        <begin position="291"/>
        <end position="313"/>
    </location>
</feature>
<evidence type="ECO:0000256" key="8">
    <source>
        <dbReference type="SAM" id="Phobius"/>
    </source>
</evidence>
<comment type="similarity">
    <text evidence="7">Belongs to the glycosyltransferase 87 family.</text>
</comment>
<evidence type="ECO:0000256" key="2">
    <source>
        <dbReference type="ARBA" id="ARBA00022475"/>
    </source>
</evidence>
<protein>
    <submittedName>
        <fullName evidence="9">DUF2029 domain-containing protein</fullName>
    </submittedName>
</protein>
<dbReference type="RefSeq" id="WP_139464706.1">
    <property type="nucleotide sequence ID" value="NZ_VDHJ01000002.1"/>
</dbReference>
<feature type="transmembrane region" description="Helical" evidence="8">
    <location>
        <begin position="404"/>
        <end position="422"/>
    </location>
</feature>
<keyword evidence="3" id="KW-0808">Transferase</keyword>
<dbReference type="InterPro" id="IPR018584">
    <property type="entry name" value="GT87"/>
</dbReference>
<evidence type="ECO:0000256" key="1">
    <source>
        <dbReference type="ARBA" id="ARBA00004651"/>
    </source>
</evidence>
<evidence type="ECO:0000256" key="6">
    <source>
        <dbReference type="ARBA" id="ARBA00023136"/>
    </source>
</evidence>
<keyword evidence="4 8" id="KW-0812">Transmembrane</keyword>
<keyword evidence="10" id="KW-1185">Reference proteome</keyword>
<evidence type="ECO:0000256" key="4">
    <source>
        <dbReference type="ARBA" id="ARBA00022692"/>
    </source>
</evidence>
<feature type="transmembrane region" description="Helical" evidence="8">
    <location>
        <begin position="23"/>
        <end position="42"/>
    </location>
</feature>
<comment type="subcellular location">
    <subcellularLocation>
        <location evidence="1">Cell membrane</location>
        <topology evidence="1">Multi-pass membrane protein</topology>
    </subcellularLocation>
</comment>
<evidence type="ECO:0000313" key="9">
    <source>
        <dbReference type="EMBL" id="TNL99790.1"/>
    </source>
</evidence>
<evidence type="ECO:0000256" key="3">
    <source>
        <dbReference type="ARBA" id="ARBA00022679"/>
    </source>
</evidence>
<dbReference type="AlphaFoldDB" id="A0A5C4U5N4"/>